<keyword evidence="1" id="KW-1185">Reference proteome</keyword>
<evidence type="ECO:0000313" key="1">
    <source>
        <dbReference type="Proteomes" id="UP000050795"/>
    </source>
</evidence>
<sequence>MCQSPYHSTAKWLVKALEPLHRELVNFSLKDVFSFVETAKSLNVKGKKMMSLDVASLFTNNVALLEKVNYLCEQLTERKIDVGIPSVKVEELLLKCTMNVQFMFNNDFYR</sequence>
<name>A0AA85K493_TRIRE</name>
<organism evidence="1 2">
    <name type="scientific">Trichobilharzia regenti</name>
    <name type="common">Nasal bird schistosome</name>
    <dbReference type="NCBI Taxonomy" id="157069"/>
    <lineage>
        <taxon>Eukaryota</taxon>
        <taxon>Metazoa</taxon>
        <taxon>Spiralia</taxon>
        <taxon>Lophotrochozoa</taxon>
        <taxon>Platyhelminthes</taxon>
        <taxon>Trematoda</taxon>
        <taxon>Digenea</taxon>
        <taxon>Strigeidida</taxon>
        <taxon>Schistosomatoidea</taxon>
        <taxon>Schistosomatidae</taxon>
        <taxon>Trichobilharzia</taxon>
    </lineage>
</organism>
<evidence type="ECO:0000313" key="2">
    <source>
        <dbReference type="WBParaSite" id="TREG1_58490.1"/>
    </source>
</evidence>
<reference evidence="1" key="1">
    <citation type="submission" date="2022-06" db="EMBL/GenBank/DDBJ databases">
        <authorList>
            <person name="Berger JAMES D."/>
            <person name="Berger JAMES D."/>
        </authorList>
    </citation>
    <scope>NUCLEOTIDE SEQUENCE [LARGE SCALE GENOMIC DNA]</scope>
</reference>
<protein>
    <submittedName>
        <fullName evidence="2">Uncharacterized protein</fullName>
    </submittedName>
</protein>
<proteinExistence type="predicted"/>
<reference evidence="2" key="2">
    <citation type="submission" date="2023-11" db="UniProtKB">
        <authorList>
            <consortium name="WormBaseParasite"/>
        </authorList>
    </citation>
    <scope>IDENTIFICATION</scope>
</reference>
<accession>A0AA85K493</accession>
<dbReference type="AlphaFoldDB" id="A0AA85K493"/>
<dbReference type="Proteomes" id="UP000050795">
    <property type="component" value="Unassembled WGS sequence"/>
</dbReference>
<dbReference type="WBParaSite" id="TREG1_58490.1">
    <property type="protein sequence ID" value="TREG1_58490.1"/>
    <property type="gene ID" value="TREG1_58490"/>
</dbReference>